<feature type="transmembrane region" description="Helical" evidence="1">
    <location>
        <begin position="206"/>
        <end position="227"/>
    </location>
</feature>
<feature type="transmembrane region" description="Helical" evidence="1">
    <location>
        <begin position="163"/>
        <end position="185"/>
    </location>
</feature>
<dbReference type="InterPro" id="IPR036526">
    <property type="entry name" value="C-N_Hydrolase_sf"/>
</dbReference>
<sequence length="548" mass="59580">MKLRVFIHEHPHVFHISLASFLAINALSMTPSALPLTMTLAILLLYAPRLFNRDYGYTALLWLSVSLFGSIGRVAPALSALSTSGTSIAVVLVAASITSALAIAGVAIDFFACKKWGSAYQIVVFPAIWSSLWISSSFVLPLGRLPSWSPVLGVQGYDWMLPWVGPGGIDWVVGAWAVVISQAIGSWFMGNPDEDDSVRSQPTGRTVLAVILAALTIPSFLSSGLPLPVSPSGSITPLEVGCALPPFWRTNHTTPTVEDYITHSRTLTSAKIVLWPEGAVSFRNASEKEAGLLDIATKIGAQYTYWAVSFEEDINDVRHTGVALLSRHSDGPRVEMEYLKRHLVPVAESSYLTPGTQPPPLYSFPLSPPNHYKGEWAENKTRPISLTSSICLDFAMPSPFQDLTSKPALILAPARTWDPAIGRRMWEEVKQRANEIGSIALWCDGGKGGVSGVAGGGYNDVYQVSEGSWSLTIGIRYPFDSTRTLYARFGDSLVLLASWVFVIGPSIIWRFGPVAHRAHVLAGVFGVQILEKIGVRRGRSENLIDFES</sequence>
<keyword evidence="1" id="KW-1133">Transmembrane helix</keyword>
<keyword evidence="3" id="KW-1185">Reference proteome</keyword>
<keyword evidence="1" id="KW-0812">Transmembrane</keyword>
<feature type="transmembrane region" description="Helical" evidence="1">
    <location>
        <begin position="123"/>
        <end position="143"/>
    </location>
</feature>
<evidence type="ECO:0000256" key="1">
    <source>
        <dbReference type="SAM" id="Phobius"/>
    </source>
</evidence>
<gene>
    <name evidence="2" type="ORF">FB45DRAFT_794109</name>
</gene>
<dbReference type="SUPFAM" id="SSF56317">
    <property type="entry name" value="Carbon-nitrogen hydrolase"/>
    <property type="match status" value="1"/>
</dbReference>
<dbReference type="Gene3D" id="3.60.110.10">
    <property type="entry name" value="Carbon-nitrogen hydrolase"/>
    <property type="match status" value="1"/>
</dbReference>
<dbReference type="AlphaFoldDB" id="A0AAD7FP83"/>
<protein>
    <recommendedName>
        <fullName evidence="4">CN hydrolase domain-containing protein</fullName>
    </recommendedName>
</protein>
<feature type="transmembrane region" description="Helical" evidence="1">
    <location>
        <begin position="59"/>
        <end position="81"/>
    </location>
</feature>
<evidence type="ECO:0008006" key="4">
    <source>
        <dbReference type="Google" id="ProtNLM"/>
    </source>
</evidence>
<proteinExistence type="predicted"/>
<comment type="caution">
    <text evidence="2">The sequence shown here is derived from an EMBL/GenBank/DDBJ whole genome shotgun (WGS) entry which is preliminary data.</text>
</comment>
<keyword evidence="1" id="KW-0472">Membrane</keyword>
<name>A0AAD7FP83_9AGAR</name>
<dbReference type="EMBL" id="JARKIF010000009">
    <property type="protein sequence ID" value="KAJ7631213.1"/>
    <property type="molecule type" value="Genomic_DNA"/>
</dbReference>
<organism evidence="2 3">
    <name type="scientific">Roridomyces roridus</name>
    <dbReference type="NCBI Taxonomy" id="1738132"/>
    <lineage>
        <taxon>Eukaryota</taxon>
        <taxon>Fungi</taxon>
        <taxon>Dikarya</taxon>
        <taxon>Basidiomycota</taxon>
        <taxon>Agaricomycotina</taxon>
        <taxon>Agaricomycetes</taxon>
        <taxon>Agaricomycetidae</taxon>
        <taxon>Agaricales</taxon>
        <taxon>Marasmiineae</taxon>
        <taxon>Mycenaceae</taxon>
        <taxon>Roridomyces</taxon>
    </lineage>
</organism>
<evidence type="ECO:0000313" key="2">
    <source>
        <dbReference type="EMBL" id="KAJ7631213.1"/>
    </source>
</evidence>
<reference evidence="2" key="1">
    <citation type="submission" date="2023-03" db="EMBL/GenBank/DDBJ databases">
        <title>Massive genome expansion in bonnet fungi (Mycena s.s.) driven by repeated elements and novel gene families across ecological guilds.</title>
        <authorList>
            <consortium name="Lawrence Berkeley National Laboratory"/>
            <person name="Harder C.B."/>
            <person name="Miyauchi S."/>
            <person name="Viragh M."/>
            <person name="Kuo A."/>
            <person name="Thoen E."/>
            <person name="Andreopoulos B."/>
            <person name="Lu D."/>
            <person name="Skrede I."/>
            <person name="Drula E."/>
            <person name="Henrissat B."/>
            <person name="Morin E."/>
            <person name="Kohler A."/>
            <person name="Barry K."/>
            <person name="LaButti K."/>
            <person name="Morin E."/>
            <person name="Salamov A."/>
            <person name="Lipzen A."/>
            <person name="Mereny Z."/>
            <person name="Hegedus B."/>
            <person name="Baldrian P."/>
            <person name="Stursova M."/>
            <person name="Weitz H."/>
            <person name="Taylor A."/>
            <person name="Grigoriev I.V."/>
            <person name="Nagy L.G."/>
            <person name="Martin F."/>
            <person name="Kauserud H."/>
        </authorList>
    </citation>
    <scope>NUCLEOTIDE SEQUENCE</scope>
    <source>
        <strain evidence="2">9284</strain>
    </source>
</reference>
<dbReference type="Proteomes" id="UP001221142">
    <property type="component" value="Unassembled WGS sequence"/>
</dbReference>
<accession>A0AAD7FP83</accession>
<feature type="transmembrane region" description="Helical" evidence="1">
    <location>
        <begin position="87"/>
        <end position="111"/>
    </location>
</feature>
<evidence type="ECO:0000313" key="3">
    <source>
        <dbReference type="Proteomes" id="UP001221142"/>
    </source>
</evidence>
<feature type="transmembrane region" description="Helical" evidence="1">
    <location>
        <begin position="20"/>
        <end position="47"/>
    </location>
</feature>